<dbReference type="CDD" id="cd00093">
    <property type="entry name" value="HTH_XRE"/>
    <property type="match status" value="1"/>
</dbReference>
<dbReference type="Gene3D" id="1.10.260.40">
    <property type="entry name" value="lambda repressor-like DNA-binding domains"/>
    <property type="match status" value="1"/>
</dbReference>
<dbReference type="Proteomes" id="UP000285138">
    <property type="component" value="Unassembled WGS sequence"/>
</dbReference>
<dbReference type="PROSITE" id="PS50943">
    <property type="entry name" value="HTH_CROC1"/>
    <property type="match status" value="1"/>
</dbReference>
<accession>A0A424YB65</accession>
<dbReference type="InterPro" id="IPR010982">
    <property type="entry name" value="Lambda_DNA-bd_dom_sf"/>
</dbReference>
<dbReference type="SUPFAM" id="SSF47413">
    <property type="entry name" value="lambda repressor-like DNA-binding domains"/>
    <property type="match status" value="1"/>
</dbReference>
<evidence type="ECO:0000313" key="4">
    <source>
        <dbReference type="Proteomes" id="UP000285138"/>
    </source>
</evidence>
<evidence type="ECO:0000259" key="2">
    <source>
        <dbReference type="PROSITE" id="PS50943"/>
    </source>
</evidence>
<comment type="caution">
    <text evidence="3">The sequence shown here is derived from an EMBL/GenBank/DDBJ whole genome shotgun (WGS) entry which is preliminary data.</text>
</comment>
<dbReference type="AlphaFoldDB" id="A0A424YB65"/>
<feature type="domain" description="HTH cro/C1-type" evidence="2">
    <location>
        <begin position="4"/>
        <end position="58"/>
    </location>
</feature>
<reference evidence="3 4" key="1">
    <citation type="submission" date="2018-08" db="EMBL/GenBank/DDBJ databases">
        <title>The metabolism and importance of syntrophic acetate oxidation coupled to methane or sulfide production in haloalkaline environments.</title>
        <authorList>
            <person name="Timmers P.H.A."/>
            <person name="Vavourakis C.D."/>
            <person name="Sorokin D.Y."/>
            <person name="Sinninghe Damste J.S."/>
            <person name="Muyzer G."/>
            <person name="Stams A.J.M."/>
            <person name="Plugge C.M."/>
        </authorList>
    </citation>
    <scope>NUCLEOTIDE SEQUENCE [LARGE SCALE GENOMIC DNA]</scope>
    <source>
        <strain evidence="3">MSAO_Bac1</strain>
    </source>
</reference>
<proteinExistence type="predicted"/>
<name>A0A424YB65_9FIRM</name>
<dbReference type="GO" id="GO:0003677">
    <property type="term" value="F:DNA binding"/>
    <property type="evidence" value="ECO:0007669"/>
    <property type="project" value="UniProtKB-KW"/>
</dbReference>
<dbReference type="Pfam" id="PF01381">
    <property type="entry name" value="HTH_3"/>
    <property type="match status" value="1"/>
</dbReference>
<keyword evidence="1" id="KW-0238">DNA-binding</keyword>
<organism evidence="3 4">
    <name type="scientific">Candidatus Syntrophonatronum acetioxidans</name>
    <dbReference type="NCBI Taxonomy" id="1795816"/>
    <lineage>
        <taxon>Bacteria</taxon>
        <taxon>Bacillati</taxon>
        <taxon>Bacillota</taxon>
        <taxon>Clostridia</taxon>
        <taxon>Eubacteriales</taxon>
        <taxon>Syntrophomonadaceae</taxon>
        <taxon>Candidatus Syntrophonatronum</taxon>
    </lineage>
</organism>
<evidence type="ECO:0000256" key="1">
    <source>
        <dbReference type="ARBA" id="ARBA00023125"/>
    </source>
</evidence>
<dbReference type="PANTHER" id="PTHR46558:SF11">
    <property type="entry name" value="HTH-TYPE TRANSCRIPTIONAL REGULATOR XRE"/>
    <property type="match status" value="1"/>
</dbReference>
<dbReference type="InterPro" id="IPR001387">
    <property type="entry name" value="Cro/C1-type_HTH"/>
</dbReference>
<protein>
    <submittedName>
        <fullName evidence="3">Helix-turn-helix domain-containing protein</fullName>
    </submittedName>
</protein>
<sequence length="117" mass="13986">MNRIRELRKQKRIPAKKLAEKLHISTKHFYDLEKGHRRLHEDIITRLADIFDVPVDYLLGRTDSKNQVYYYLPPQDIEDIFENPVLYKGSPLTEEEKQNIKELLEAALKLIKKNRKD</sequence>
<gene>
    <name evidence="3" type="ORF">D5R97_08260</name>
</gene>
<evidence type="ECO:0000313" key="3">
    <source>
        <dbReference type="EMBL" id="RQD74123.1"/>
    </source>
</evidence>
<dbReference type="SMART" id="SM00530">
    <property type="entry name" value="HTH_XRE"/>
    <property type="match status" value="1"/>
</dbReference>
<dbReference type="PANTHER" id="PTHR46558">
    <property type="entry name" value="TRACRIPTIONAL REGULATORY PROTEIN-RELATED-RELATED"/>
    <property type="match status" value="1"/>
</dbReference>
<dbReference type="EMBL" id="QZAA01000216">
    <property type="protein sequence ID" value="RQD74123.1"/>
    <property type="molecule type" value="Genomic_DNA"/>
</dbReference>